<dbReference type="Proteomes" id="UP000887566">
    <property type="component" value="Unplaced"/>
</dbReference>
<dbReference type="PRINTS" id="PR00261">
    <property type="entry name" value="LDLRECEPTOR"/>
</dbReference>
<keyword evidence="2" id="KW-0732">Signal</keyword>
<keyword evidence="3" id="KW-1185">Reference proteome</keyword>
<feature type="chain" id="PRO_5037754953" evidence="2">
    <location>
        <begin position="17"/>
        <end position="369"/>
    </location>
</feature>
<evidence type="ECO:0000256" key="1">
    <source>
        <dbReference type="ARBA" id="ARBA00023157"/>
    </source>
</evidence>
<evidence type="ECO:0000256" key="2">
    <source>
        <dbReference type="SAM" id="SignalP"/>
    </source>
</evidence>
<dbReference type="AlphaFoldDB" id="A0A914XJ39"/>
<dbReference type="InterPro" id="IPR002172">
    <property type="entry name" value="LDrepeatLR_classA_rpt"/>
</dbReference>
<reference evidence="4" key="1">
    <citation type="submission" date="2022-11" db="UniProtKB">
        <authorList>
            <consortium name="WormBaseParasite"/>
        </authorList>
    </citation>
    <scope>IDENTIFICATION</scope>
</reference>
<organism evidence="3 4">
    <name type="scientific">Plectus sambesii</name>
    <dbReference type="NCBI Taxonomy" id="2011161"/>
    <lineage>
        <taxon>Eukaryota</taxon>
        <taxon>Metazoa</taxon>
        <taxon>Ecdysozoa</taxon>
        <taxon>Nematoda</taxon>
        <taxon>Chromadorea</taxon>
        <taxon>Plectida</taxon>
        <taxon>Plectina</taxon>
        <taxon>Plectoidea</taxon>
        <taxon>Plectidae</taxon>
        <taxon>Plectus</taxon>
    </lineage>
</organism>
<accession>A0A914XJ39</accession>
<protein>
    <submittedName>
        <fullName evidence="4">Uncharacterized protein</fullName>
    </submittedName>
</protein>
<proteinExistence type="predicted"/>
<feature type="signal peptide" evidence="2">
    <location>
        <begin position="1"/>
        <end position="16"/>
    </location>
</feature>
<dbReference type="WBParaSite" id="PSAMB.scaffold8032size6734.g30859.t1">
    <property type="protein sequence ID" value="PSAMB.scaffold8032size6734.g30859.t1"/>
    <property type="gene ID" value="PSAMB.scaffold8032size6734.g30859"/>
</dbReference>
<evidence type="ECO:0000313" key="4">
    <source>
        <dbReference type="WBParaSite" id="PSAMB.scaffold8032size6734.g30859.t1"/>
    </source>
</evidence>
<name>A0A914XJ39_9BILA</name>
<sequence>MLGVFILALALSSTQATYFEDRAACSSHKDYPNTFQCGTTKKCLSITEYRNGKADCCEPDQDCKDYSDEAAYFTNGPERNTLEKPGRYCFGHPSYPDTMQCAKTKRCISLEQYRDKKYDCCGPDATTCDEDQSDENRIDPPGQCENHPDLNINGVKMSFQCAETKECLSQLNQPNGKCDCCGPSSNCSNCADHSDEDPCRPQDWLKTTADQPTKEKFSCAGTCRDISQLTDNVWDCQYECVETGPGIRDQCRAALQKQQDSTATDWCTKLESKKTPYFSCMAMGTTDLIEVCVEPSKVRDGKYECDDGTDESLTHNPDCTAEEKAQYCSEDTFQCVKIDNRADQVDCRCNSAVGGQQACFKGGKGRKRK</sequence>
<evidence type="ECO:0000313" key="3">
    <source>
        <dbReference type="Proteomes" id="UP000887566"/>
    </source>
</evidence>
<keyword evidence="1" id="KW-1015">Disulfide bond</keyword>